<evidence type="ECO:0000313" key="1">
    <source>
        <dbReference type="EMBL" id="AHF06158.1"/>
    </source>
</evidence>
<dbReference type="HOGENOM" id="CLU_1352816_0_0_9"/>
<name>W0E9H7_9FIRM</name>
<reference evidence="1 2" key="1">
    <citation type="submission" date="2013-12" db="EMBL/GenBank/DDBJ databases">
        <authorList>
            <consortium name="DOE Joint Genome Institute"/>
            <person name="Smidt H."/>
            <person name="Huntemann M."/>
            <person name="Han J."/>
            <person name="Chen A."/>
            <person name="Kyrpides N."/>
            <person name="Mavromatis K."/>
            <person name="Markowitz V."/>
            <person name="Palaniappan K."/>
            <person name="Ivanova N."/>
            <person name="Schaumberg A."/>
            <person name="Pati A."/>
            <person name="Liolios K."/>
            <person name="Nordberg H.P."/>
            <person name="Cantor M.N."/>
            <person name="Hua S.X."/>
            <person name="Woyke T."/>
        </authorList>
    </citation>
    <scope>NUCLEOTIDE SEQUENCE [LARGE SCALE GENOMIC DNA]</scope>
    <source>
        <strain evidence="2">DSM 15288</strain>
    </source>
</reference>
<dbReference type="EMBL" id="CP007032">
    <property type="protein sequence ID" value="AHF06158.1"/>
    <property type="molecule type" value="Genomic_DNA"/>
</dbReference>
<dbReference type="InterPro" id="IPR036514">
    <property type="entry name" value="SGNH_hydro_sf"/>
</dbReference>
<protein>
    <submittedName>
        <fullName evidence="1">Lipase</fullName>
    </submittedName>
</protein>
<keyword evidence="2" id="KW-1185">Reference proteome</keyword>
<evidence type="ECO:0000313" key="2">
    <source>
        <dbReference type="Proteomes" id="UP000010847"/>
    </source>
</evidence>
<gene>
    <name evidence="1" type="ORF">DESME_03150</name>
</gene>
<dbReference type="eggNOG" id="COG2755">
    <property type="taxonomic scope" value="Bacteria"/>
</dbReference>
<dbReference type="STRING" id="871968.DESME_03150"/>
<accession>W0E9H7</accession>
<dbReference type="RefSeq" id="WP_006715346.1">
    <property type="nucleotide sequence ID" value="NZ_CP007032.1"/>
</dbReference>
<dbReference type="KEGG" id="dmt:DESME_03150"/>
<sequence length="202" mass="23308">MERKTVFVIGDSVSIHYGPFLKEMIKSKYNFGRTSEIVDGDLDKPVGANAGDSKMVLEYLRDEYNKGTTYNILLLNCGLHDIRIDRVTKQIQVKKWEYEKKLNLISDLALKMSERVMWITTTPVLDVIHNRRNEGFLRYNEDVILYNSIAENIMGKYQISCVDLYTFTNSLGDDIYSDHVHFKESVRALQGAFIAGHLLCNR</sequence>
<dbReference type="OrthoDB" id="1953620at2"/>
<dbReference type="Gene3D" id="3.40.50.1110">
    <property type="entry name" value="SGNH hydrolase"/>
    <property type="match status" value="1"/>
</dbReference>
<proteinExistence type="predicted"/>
<dbReference type="Proteomes" id="UP000010847">
    <property type="component" value="Chromosome"/>
</dbReference>
<organism evidence="1 2">
    <name type="scientific">Desulfitobacterium metallireducens DSM 15288</name>
    <dbReference type="NCBI Taxonomy" id="871968"/>
    <lineage>
        <taxon>Bacteria</taxon>
        <taxon>Bacillati</taxon>
        <taxon>Bacillota</taxon>
        <taxon>Clostridia</taxon>
        <taxon>Eubacteriales</taxon>
        <taxon>Desulfitobacteriaceae</taxon>
        <taxon>Desulfitobacterium</taxon>
    </lineage>
</organism>
<dbReference type="AlphaFoldDB" id="W0E9H7"/>
<dbReference type="SUPFAM" id="SSF52266">
    <property type="entry name" value="SGNH hydrolase"/>
    <property type="match status" value="1"/>
</dbReference>